<dbReference type="WBParaSite" id="ACRNAN_scaffold27219.g28604.t1">
    <property type="protein sequence ID" value="ACRNAN_scaffold27219.g28604.t1"/>
    <property type="gene ID" value="ACRNAN_scaffold27219.g28604"/>
</dbReference>
<dbReference type="AlphaFoldDB" id="A0A914DJR2"/>
<accession>A0A914DJR2</accession>
<sequence length="77" mass="8645">MENRCVDIAPNRIQLELDQMYRSMGASRHVSRVWETPHANGLTSRSGDGNITAGAGTFDRGDVFCLFLMVLNQWLNC</sequence>
<keyword evidence="1" id="KW-1185">Reference proteome</keyword>
<evidence type="ECO:0000313" key="2">
    <source>
        <dbReference type="WBParaSite" id="ACRNAN_scaffold27219.g28604.t1"/>
    </source>
</evidence>
<name>A0A914DJR2_9BILA</name>
<reference evidence="2" key="1">
    <citation type="submission" date="2022-11" db="UniProtKB">
        <authorList>
            <consortium name="WormBaseParasite"/>
        </authorList>
    </citation>
    <scope>IDENTIFICATION</scope>
</reference>
<dbReference type="Proteomes" id="UP000887540">
    <property type="component" value="Unplaced"/>
</dbReference>
<organism evidence="1 2">
    <name type="scientific">Acrobeloides nanus</name>
    <dbReference type="NCBI Taxonomy" id="290746"/>
    <lineage>
        <taxon>Eukaryota</taxon>
        <taxon>Metazoa</taxon>
        <taxon>Ecdysozoa</taxon>
        <taxon>Nematoda</taxon>
        <taxon>Chromadorea</taxon>
        <taxon>Rhabditida</taxon>
        <taxon>Tylenchina</taxon>
        <taxon>Cephalobomorpha</taxon>
        <taxon>Cephaloboidea</taxon>
        <taxon>Cephalobidae</taxon>
        <taxon>Acrobeloides</taxon>
    </lineage>
</organism>
<protein>
    <submittedName>
        <fullName evidence="2">Uncharacterized protein</fullName>
    </submittedName>
</protein>
<evidence type="ECO:0000313" key="1">
    <source>
        <dbReference type="Proteomes" id="UP000887540"/>
    </source>
</evidence>
<proteinExistence type="predicted"/>